<reference evidence="1 2" key="1">
    <citation type="submission" date="2016-11" db="EMBL/GenBank/DDBJ databases">
        <authorList>
            <person name="Jaros S."/>
            <person name="Januszkiewicz K."/>
            <person name="Wedrychowicz H."/>
        </authorList>
    </citation>
    <scope>NUCLEOTIDE SEQUENCE [LARGE SCALE GENOMIC DNA]</scope>
    <source>
        <strain evidence="1 2">DSM 26897</strain>
    </source>
</reference>
<name>A0A1M5FR14_9BACT</name>
<dbReference type="STRING" id="1302690.BUE76_18610"/>
<evidence type="ECO:0000313" key="2">
    <source>
        <dbReference type="Proteomes" id="UP000184368"/>
    </source>
</evidence>
<sequence length="84" mass="9546">MERVFTTHFEFNGKTYTTHVRQLSARREVAFQAEVPDESLLYLLPDGKVVYSSRSGLEISRATDDLQSHELVGAIIRSVEPHLV</sequence>
<protein>
    <submittedName>
        <fullName evidence="1">Uncharacterized protein</fullName>
    </submittedName>
</protein>
<evidence type="ECO:0000313" key="1">
    <source>
        <dbReference type="EMBL" id="SHF93948.1"/>
    </source>
</evidence>
<accession>A0A1M5FR14</accession>
<keyword evidence="2" id="KW-1185">Reference proteome</keyword>
<dbReference type="AlphaFoldDB" id="A0A1M5FR14"/>
<dbReference type="EMBL" id="FQUO01000014">
    <property type="protein sequence ID" value="SHF93948.1"/>
    <property type="molecule type" value="Genomic_DNA"/>
</dbReference>
<gene>
    <name evidence="1" type="ORF">SAMN05444008_114120</name>
</gene>
<proteinExistence type="predicted"/>
<organism evidence="1 2">
    <name type="scientific">Cnuella takakiae</name>
    <dbReference type="NCBI Taxonomy" id="1302690"/>
    <lineage>
        <taxon>Bacteria</taxon>
        <taxon>Pseudomonadati</taxon>
        <taxon>Bacteroidota</taxon>
        <taxon>Chitinophagia</taxon>
        <taxon>Chitinophagales</taxon>
        <taxon>Chitinophagaceae</taxon>
        <taxon>Cnuella</taxon>
    </lineage>
</organism>
<dbReference type="Proteomes" id="UP000184368">
    <property type="component" value="Unassembled WGS sequence"/>
</dbReference>
<dbReference type="OrthoDB" id="9917088at2"/>
<dbReference type="RefSeq" id="WP_073045759.1">
    <property type="nucleotide sequence ID" value="NZ_FQUO01000014.1"/>
</dbReference>